<dbReference type="FunFam" id="1.25.40.10:FF:000184">
    <property type="entry name" value="Pentatricopeptide repeat-containing protein, chloroplastic"/>
    <property type="match status" value="1"/>
</dbReference>
<dbReference type="SUPFAM" id="SSF48452">
    <property type="entry name" value="TPR-like"/>
    <property type="match status" value="1"/>
</dbReference>
<evidence type="ECO:0000256" key="1">
    <source>
        <dbReference type="ARBA" id="ARBA00022737"/>
    </source>
</evidence>
<keyword evidence="1" id="KW-0677">Repeat</keyword>
<dbReference type="OrthoDB" id="185373at2759"/>
<evidence type="ECO:0008006" key="6">
    <source>
        <dbReference type="Google" id="ProtNLM"/>
    </source>
</evidence>
<evidence type="ECO:0000256" key="2">
    <source>
        <dbReference type="ARBA" id="ARBA00061659"/>
    </source>
</evidence>
<keyword evidence="5" id="KW-1185">Reference proteome</keyword>
<accession>A0A835M4B3</accession>
<sequence>MASLTCCLNCTSSSHDLRSWNKIIKHHVLEGNPDQAIRTYRNMLVDGYIGDNYTFPVLLKAAARLSSSHIGSVLHGQIMKSRFWIHDFVQTALLNLYSTLGRVEDGFKVFKDMTRKDLIAWNSMLDAYASAGQMDNAANLFSLMPSKDHISFNTMISGFANIGNVEAARQIFDQLTDGDVVSWNSMVLAYTKVGDMERACALFDQMPERNVVSWNTMLCGYLQSGCYSSVVGLFNDLRGMDELEPNHVTLTTVLSACARMGALDTGTGIHILAIDIGLMLDPKVMVSVIDMYAKCGSIERALEVFYKIKSKDTYCWNAIICGLALHGYGCAALNSFEDMNTTGLSPDDITFIGLLSACSHVGMVEEGCLLFKSMVNTFGVSPKLEHYSCMVDLLGRAGFLKNAFRLIETMPFEPGPTVWGALLGACVIHRDIEVGDIIAKRFAARIECLSDGEYVMLANLYASCGRWDEANRWRAMMHDLDINKTSGNSMIEVNGTMYKFLAGHLK</sequence>
<gene>
    <name evidence="4" type="ORF">IFM89_027110</name>
</gene>
<dbReference type="PROSITE" id="PS51375">
    <property type="entry name" value="PPR"/>
    <property type="match status" value="3"/>
</dbReference>
<evidence type="ECO:0000313" key="5">
    <source>
        <dbReference type="Proteomes" id="UP000631114"/>
    </source>
</evidence>
<dbReference type="EMBL" id="JADFTS010000003">
    <property type="protein sequence ID" value="KAF9615907.1"/>
    <property type="molecule type" value="Genomic_DNA"/>
</dbReference>
<dbReference type="InterPro" id="IPR011990">
    <property type="entry name" value="TPR-like_helical_dom_sf"/>
</dbReference>
<organism evidence="4 5">
    <name type="scientific">Coptis chinensis</name>
    <dbReference type="NCBI Taxonomy" id="261450"/>
    <lineage>
        <taxon>Eukaryota</taxon>
        <taxon>Viridiplantae</taxon>
        <taxon>Streptophyta</taxon>
        <taxon>Embryophyta</taxon>
        <taxon>Tracheophyta</taxon>
        <taxon>Spermatophyta</taxon>
        <taxon>Magnoliopsida</taxon>
        <taxon>Ranunculales</taxon>
        <taxon>Ranunculaceae</taxon>
        <taxon>Coptidoideae</taxon>
        <taxon>Coptis</taxon>
    </lineage>
</organism>
<evidence type="ECO:0000313" key="4">
    <source>
        <dbReference type="EMBL" id="KAF9615907.1"/>
    </source>
</evidence>
<comment type="similarity">
    <text evidence="2">Belongs to the PPR family. PCMP-E subfamily.</text>
</comment>
<feature type="repeat" description="PPR" evidence="3">
    <location>
        <begin position="117"/>
        <end position="151"/>
    </location>
</feature>
<dbReference type="InterPro" id="IPR046960">
    <property type="entry name" value="PPR_At4g14850-like_plant"/>
</dbReference>
<dbReference type="Pfam" id="PF01535">
    <property type="entry name" value="PPR"/>
    <property type="match status" value="5"/>
</dbReference>
<dbReference type="Pfam" id="PF13041">
    <property type="entry name" value="PPR_2"/>
    <property type="match status" value="2"/>
</dbReference>
<dbReference type="GO" id="GO:0009451">
    <property type="term" value="P:RNA modification"/>
    <property type="evidence" value="ECO:0007669"/>
    <property type="project" value="InterPro"/>
</dbReference>
<evidence type="ECO:0000256" key="3">
    <source>
        <dbReference type="PROSITE-ProRule" id="PRU00708"/>
    </source>
</evidence>
<dbReference type="InterPro" id="IPR046848">
    <property type="entry name" value="E_motif"/>
</dbReference>
<name>A0A835M4B3_9MAGN</name>
<dbReference type="Gene3D" id="1.25.40.10">
    <property type="entry name" value="Tetratricopeptide repeat domain"/>
    <property type="match status" value="3"/>
</dbReference>
<dbReference type="GO" id="GO:0003723">
    <property type="term" value="F:RNA binding"/>
    <property type="evidence" value="ECO:0007669"/>
    <property type="project" value="InterPro"/>
</dbReference>
<comment type="caution">
    <text evidence="4">The sequence shown here is derived from an EMBL/GenBank/DDBJ whole genome shotgun (WGS) entry which is preliminary data.</text>
</comment>
<protein>
    <recommendedName>
        <fullName evidence="6">Pentatricopeptide repeat-containing protein</fullName>
    </recommendedName>
</protein>
<dbReference type="PANTHER" id="PTHR47926">
    <property type="entry name" value="PENTATRICOPEPTIDE REPEAT-CONTAINING PROTEIN"/>
    <property type="match status" value="1"/>
</dbReference>
<dbReference type="InterPro" id="IPR002885">
    <property type="entry name" value="PPR_rpt"/>
</dbReference>
<feature type="repeat" description="PPR" evidence="3">
    <location>
        <begin position="312"/>
        <end position="346"/>
    </location>
</feature>
<dbReference type="AlphaFoldDB" id="A0A835M4B3"/>
<dbReference type="Pfam" id="PF20431">
    <property type="entry name" value="E_motif"/>
    <property type="match status" value="1"/>
</dbReference>
<reference evidence="4 5" key="1">
    <citation type="submission" date="2020-10" db="EMBL/GenBank/DDBJ databases">
        <title>The Coptis chinensis genome and diversification of protoberbering-type alkaloids.</title>
        <authorList>
            <person name="Wang B."/>
            <person name="Shu S."/>
            <person name="Song C."/>
            <person name="Liu Y."/>
        </authorList>
    </citation>
    <scope>NUCLEOTIDE SEQUENCE [LARGE SCALE GENOMIC DNA]</scope>
    <source>
        <strain evidence="4">HL-2020</strain>
        <tissue evidence="4">Leaf</tissue>
    </source>
</reference>
<proteinExistence type="inferred from homology"/>
<feature type="repeat" description="PPR" evidence="3">
    <location>
        <begin position="179"/>
        <end position="213"/>
    </location>
</feature>
<dbReference type="FunFam" id="1.25.40.10:FF:001214">
    <property type="entry name" value="Pentatricopeptide repeat-containing protein At2g20540"/>
    <property type="match status" value="1"/>
</dbReference>
<dbReference type="Proteomes" id="UP000631114">
    <property type="component" value="Unassembled WGS sequence"/>
</dbReference>
<dbReference type="NCBIfam" id="TIGR00756">
    <property type="entry name" value="PPR"/>
    <property type="match status" value="6"/>
</dbReference>